<keyword evidence="6" id="KW-1185">Reference proteome</keyword>
<dbReference type="AlphaFoldDB" id="A0ABD2P5L9"/>
<dbReference type="Pfam" id="PF00036">
    <property type="entry name" value="EF-hand_1"/>
    <property type="match status" value="1"/>
</dbReference>
<dbReference type="SUPFAM" id="SSF47473">
    <property type="entry name" value="EF-hand"/>
    <property type="match status" value="2"/>
</dbReference>
<dbReference type="CDD" id="cd00051">
    <property type="entry name" value="EFh"/>
    <property type="match status" value="1"/>
</dbReference>
<evidence type="ECO:0000313" key="6">
    <source>
        <dbReference type="Proteomes" id="UP001516400"/>
    </source>
</evidence>
<protein>
    <recommendedName>
        <fullName evidence="4">EF-hand domain-containing protein</fullName>
    </recommendedName>
</protein>
<dbReference type="PRINTS" id="PR00450">
    <property type="entry name" value="RECOVERIN"/>
</dbReference>
<reference evidence="5 6" key="1">
    <citation type="journal article" date="2021" name="BMC Biol.">
        <title>Horizontally acquired antibacterial genes associated with adaptive radiation of ladybird beetles.</title>
        <authorList>
            <person name="Li H.S."/>
            <person name="Tang X.F."/>
            <person name="Huang Y.H."/>
            <person name="Xu Z.Y."/>
            <person name="Chen M.L."/>
            <person name="Du X.Y."/>
            <person name="Qiu B.Y."/>
            <person name="Chen P.T."/>
            <person name="Zhang W."/>
            <person name="Slipinski A."/>
            <person name="Escalona H.E."/>
            <person name="Waterhouse R.M."/>
            <person name="Zwick A."/>
            <person name="Pang H."/>
        </authorList>
    </citation>
    <scope>NUCLEOTIDE SEQUENCE [LARGE SCALE GENOMIC DNA]</scope>
    <source>
        <strain evidence="5">SYSU2018</strain>
    </source>
</reference>
<dbReference type="PROSITE" id="PS50222">
    <property type="entry name" value="EF_HAND_2"/>
    <property type="match status" value="3"/>
</dbReference>
<evidence type="ECO:0000256" key="1">
    <source>
        <dbReference type="ARBA" id="ARBA00022723"/>
    </source>
</evidence>
<feature type="domain" description="EF-hand" evidence="4">
    <location>
        <begin position="209"/>
        <end position="226"/>
    </location>
</feature>
<feature type="domain" description="EF-hand" evidence="4">
    <location>
        <begin position="179"/>
        <end position="208"/>
    </location>
</feature>
<keyword evidence="3" id="KW-0106">Calcium</keyword>
<organism evidence="5 6">
    <name type="scientific">Cryptolaemus montrouzieri</name>
    <dbReference type="NCBI Taxonomy" id="559131"/>
    <lineage>
        <taxon>Eukaryota</taxon>
        <taxon>Metazoa</taxon>
        <taxon>Ecdysozoa</taxon>
        <taxon>Arthropoda</taxon>
        <taxon>Hexapoda</taxon>
        <taxon>Insecta</taxon>
        <taxon>Pterygota</taxon>
        <taxon>Neoptera</taxon>
        <taxon>Endopterygota</taxon>
        <taxon>Coleoptera</taxon>
        <taxon>Polyphaga</taxon>
        <taxon>Cucujiformia</taxon>
        <taxon>Coccinelloidea</taxon>
        <taxon>Coccinellidae</taxon>
        <taxon>Scymninae</taxon>
        <taxon>Scymnini</taxon>
        <taxon>Cryptolaemus</taxon>
    </lineage>
</organism>
<feature type="domain" description="EF-hand" evidence="4">
    <location>
        <begin position="30"/>
        <end position="65"/>
    </location>
</feature>
<keyword evidence="1" id="KW-0479">Metal-binding</keyword>
<dbReference type="Gene3D" id="1.10.238.10">
    <property type="entry name" value="EF-hand"/>
    <property type="match status" value="2"/>
</dbReference>
<evidence type="ECO:0000256" key="3">
    <source>
        <dbReference type="ARBA" id="ARBA00022837"/>
    </source>
</evidence>
<name>A0ABD2P5L9_9CUCU</name>
<evidence type="ECO:0000259" key="4">
    <source>
        <dbReference type="PROSITE" id="PS50222"/>
    </source>
</evidence>
<proteinExistence type="predicted"/>
<dbReference type="InterPro" id="IPR002048">
    <property type="entry name" value="EF_hand_dom"/>
</dbReference>
<dbReference type="InterPro" id="IPR011992">
    <property type="entry name" value="EF-hand-dom_pair"/>
</dbReference>
<evidence type="ECO:0000256" key="2">
    <source>
        <dbReference type="ARBA" id="ARBA00022737"/>
    </source>
</evidence>
<keyword evidence="2" id="KW-0677">Repeat</keyword>
<comment type="caution">
    <text evidence="5">The sequence shown here is derived from an EMBL/GenBank/DDBJ whole genome shotgun (WGS) entry which is preliminary data.</text>
</comment>
<dbReference type="GO" id="GO:0046872">
    <property type="term" value="F:metal ion binding"/>
    <property type="evidence" value="ECO:0007669"/>
    <property type="project" value="UniProtKB-KW"/>
</dbReference>
<dbReference type="InterPro" id="IPR018247">
    <property type="entry name" value="EF_Hand_1_Ca_BS"/>
</dbReference>
<evidence type="ECO:0000313" key="5">
    <source>
        <dbReference type="EMBL" id="KAL3286017.1"/>
    </source>
</evidence>
<sequence length="226" mass="26700">MSEDRERPDEENHGIDKMNKKLMKQLRQAGEKSLLEQLFYLFDQDGDLFLEQDKWMEFLKQRLTDEKQIDFAEQLESVAYCLCGENSIHLDQFYQIFFARGIIDKLFRVIDHQNTGSIPSEVIMEFLATITNTRPRTGFDKGSLERLEHIFRQTVGNEKEIKKEDFKKIVISKNPFFNERVFQIFDKDNSGSISLQEFLDAMHQFAGQSVEDKIRFLFKVYDLDGK</sequence>
<dbReference type="EMBL" id="JABFTP020000185">
    <property type="protein sequence ID" value="KAL3286017.1"/>
    <property type="molecule type" value="Genomic_DNA"/>
</dbReference>
<accession>A0ABD2P5L9</accession>
<gene>
    <name evidence="5" type="ORF">HHI36_000531</name>
</gene>
<dbReference type="PROSITE" id="PS00018">
    <property type="entry name" value="EF_HAND_1"/>
    <property type="match status" value="1"/>
</dbReference>
<dbReference type="Proteomes" id="UP001516400">
    <property type="component" value="Unassembled WGS sequence"/>
</dbReference>
<dbReference type="SMART" id="SM00054">
    <property type="entry name" value="EFh"/>
    <property type="match status" value="3"/>
</dbReference>
<dbReference type="PANTHER" id="PTHR45942">
    <property type="entry name" value="PROTEIN PHOSPATASE 3 REGULATORY SUBUNIT B ALPHA ISOFORM TYPE 1"/>
    <property type="match status" value="1"/>
</dbReference>